<evidence type="ECO:0000313" key="3">
    <source>
        <dbReference type="Proteomes" id="UP000799423"/>
    </source>
</evidence>
<feature type="region of interest" description="Disordered" evidence="1">
    <location>
        <begin position="358"/>
        <end position="428"/>
    </location>
</feature>
<feature type="compositionally biased region" description="Basic and acidic residues" evidence="1">
    <location>
        <begin position="402"/>
        <end position="414"/>
    </location>
</feature>
<protein>
    <submittedName>
        <fullName evidence="2">Uncharacterized protein</fullName>
    </submittedName>
</protein>
<sequence length="428" mass="44463">MARQPPKKGRSKKNRGTAAQAAASSSALTPGINTPPLAESDDMDLTGPVVEETTVQNPPATGMGSVEQIERGAALEAHQTPNAEPGATLEVRPTRIIERGAVPEAHQTQDQGDDPQEGHQPDTMEVDSGDGANPSTATAAKGKNPVQYAWESEEGTLQERVSTYNAFTNQAARDKAAWLAGGKPVCGGCKKSHPPPCAPDLAGFKQAKVLGESLRKELALARKGQSTPADGEASSTNAAKPKGATKFCFKCKNRHPGGPSKCLGVCTRCLRSHVGECVAPVCQKKGCGLVHWYGEACDIAKSRFNTVNLPQGSGSAMAAPSKGKAVMDESLVAKFSSMLDNVDVHGAGVLGQLIGHQLQKRKAGGQESEEAPQSSKKKKKAKKAEPQGESQKPGGESSGSNPRKDDDGGKDGKGASRLSGQSGPSGPH</sequence>
<evidence type="ECO:0000313" key="2">
    <source>
        <dbReference type="EMBL" id="KAF2849677.1"/>
    </source>
</evidence>
<dbReference type="EMBL" id="MU006310">
    <property type="protein sequence ID" value="KAF2849677.1"/>
    <property type="molecule type" value="Genomic_DNA"/>
</dbReference>
<gene>
    <name evidence="2" type="ORF">T440DRAFT_479853</name>
</gene>
<feature type="compositionally biased region" description="Basic residues" evidence="1">
    <location>
        <begin position="1"/>
        <end position="15"/>
    </location>
</feature>
<dbReference type="Proteomes" id="UP000799423">
    <property type="component" value="Unassembled WGS sequence"/>
</dbReference>
<accession>A0A6A7B4S0</accession>
<feature type="compositionally biased region" description="Polar residues" evidence="1">
    <location>
        <begin position="418"/>
        <end position="428"/>
    </location>
</feature>
<proteinExistence type="predicted"/>
<keyword evidence="3" id="KW-1185">Reference proteome</keyword>
<feature type="compositionally biased region" description="Low complexity" evidence="1">
    <location>
        <begin position="18"/>
        <end position="27"/>
    </location>
</feature>
<feature type="region of interest" description="Disordered" evidence="1">
    <location>
        <begin position="1"/>
        <end position="149"/>
    </location>
</feature>
<evidence type="ECO:0000256" key="1">
    <source>
        <dbReference type="SAM" id="MobiDB-lite"/>
    </source>
</evidence>
<organism evidence="2 3">
    <name type="scientific">Plenodomus tracheiphilus IPT5</name>
    <dbReference type="NCBI Taxonomy" id="1408161"/>
    <lineage>
        <taxon>Eukaryota</taxon>
        <taxon>Fungi</taxon>
        <taxon>Dikarya</taxon>
        <taxon>Ascomycota</taxon>
        <taxon>Pezizomycotina</taxon>
        <taxon>Dothideomycetes</taxon>
        <taxon>Pleosporomycetidae</taxon>
        <taxon>Pleosporales</taxon>
        <taxon>Pleosporineae</taxon>
        <taxon>Leptosphaeriaceae</taxon>
        <taxon>Plenodomus</taxon>
    </lineage>
</organism>
<reference evidence="2" key="1">
    <citation type="submission" date="2020-01" db="EMBL/GenBank/DDBJ databases">
        <authorList>
            <consortium name="DOE Joint Genome Institute"/>
            <person name="Haridas S."/>
            <person name="Albert R."/>
            <person name="Binder M."/>
            <person name="Bloem J."/>
            <person name="Labutti K."/>
            <person name="Salamov A."/>
            <person name="Andreopoulos B."/>
            <person name="Baker S.E."/>
            <person name="Barry K."/>
            <person name="Bills G."/>
            <person name="Bluhm B.H."/>
            <person name="Cannon C."/>
            <person name="Castanera R."/>
            <person name="Culley D.E."/>
            <person name="Daum C."/>
            <person name="Ezra D."/>
            <person name="Gonzalez J.B."/>
            <person name="Henrissat B."/>
            <person name="Kuo A."/>
            <person name="Liang C."/>
            <person name="Lipzen A."/>
            <person name="Lutzoni F."/>
            <person name="Magnuson J."/>
            <person name="Mondo S."/>
            <person name="Nolan M."/>
            <person name="Ohm R."/>
            <person name="Pangilinan J."/>
            <person name="Park H.-J."/>
            <person name="Ramirez L."/>
            <person name="Alfaro M."/>
            <person name="Sun H."/>
            <person name="Tritt A."/>
            <person name="Yoshinaga Y."/>
            <person name="Zwiers L.-H."/>
            <person name="Turgeon B.G."/>
            <person name="Goodwin S.B."/>
            <person name="Spatafora J.W."/>
            <person name="Crous P.W."/>
            <person name="Grigoriev I.V."/>
        </authorList>
    </citation>
    <scope>NUCLEOTIDE SEQUENCE</scope>
    <source>
        <strain evidence="2">IPT5</strain>
    </source>
</reference>
<dbReference type="AlphaFoldDB" id="A0A6A7B4S0"/>
<name>A0A6A7B4S0_9PLEO</name>